<dbReference type="Proteomes" id="UP001149822">
    <property type="component" value="Unassembled WGS sequence"/>
</dbReference>
<dbReference type="Pfam" id="PF06823">
    <property type="entry name" value="DUF1236"/>
    <property type="match status" value="1"/>
</dbReference>
<feature type="signal peptide" evidence="1">
    <location>
        <begin position="1"/>
        <end position="20"/>
    </location>
</feature>
<gene>
    <name evidence="2" type="ORF">OU682_11605</name>
</gene>
<evidence type="ECO:0000256" key="1">
    <source>
        <dbReference type="SAM" id="SignalP"/>
    </source>
</evidence>
<comment type="caution">
    <text evidence="2">The sequence shown here is derived from an EMBL/GenBank/DDBJ whole genome shotgun (WGS) entry which is preliminary data.</text>
</comment>
<reference evidence="2" key="1">
    <citation type="submission" date="2022-12" db="EMBL/GenBank/DDBJ databases">
        <title>Paracoccus sp. EF6 isolated from a lake water.</title>
        <authorList>
            <person name="Liu H."/>
        </authorList>
    </citation>
    <scope>NUCLEOTIDE SEQUENCE</scope>
    <source>
        <strain evidence="2">EF6</strain>
    </source>
</reference>
<protein>
    <submittedName>
        <fullName evidence="2">DUF1236 domain-containing protein</fullName>
    </submittedName>
</protein>
<proteinExistence type="predicted"/>
<dbReference type="RefSeq" id="WP_268942283.1">
    <property type="nucleotide sequence ID" value="NZ_JAPTYD010000014.1"/>
</dbReference>
<accession>A0ABT4J571</accession>
<keyword evidence="1" id="KW-0732">Signal</keyword>
<sequence length="158" mass="15796">MKPMLTLTAAATLAAGAAFAQTTVITDPNPVVVTTPSTSVEKVQTDPNTTGGGALGGAASGAIAGAAVGGPIGAAVGGLAGAVVGDVSEDALTPETRTYIMEHKTESVVLDAAPTVGAVIPETAPIQAVPNTQYQYVYVNDRPVLVEPGSRKIIHVYE</sequence>
<evidence type="ECO:0000313" key="2">
    <source>
        <dbReference type="EMBL" id="MCZ0962265.1"/>
    </source>
</evidence>
<keyword evidence="3" id="KW-1185">Reference proteome</keyword>
<evidence type="ECO:0000313" key="3">
    <source>
        <dbReference type="Proteomes" id="UP001149822"/>
    </source>
</evidence>
<organism evidence="2 3">
    <name type="scientific">Paracoccus benzoatiresistens</name>
    <dbReference type="NCBI Taxonomy" id="2997341"/>
    <lineage>
        <taxon>Bacteria</taxon>
        <taxon>Pseudomonadati</taxon>
        <taxon>Pseudomonadota</taxon>
        <taxon>Alphaproteobacteria</taxon>
        <taxon>Rhodobacterales</taxon>
        <taxon>Paracoccaceae</taxon>
        <taxon>Paracoccus</taxon>
    </lineage>
</organism>
<feature type="chain" id="PRO_5047372715" evidence="1">
    <location>
        <begin position="21"/>
        <end position="158"/>
    </location>
</feature>
<dbReference type="InterPro" id="IPR009642">
    <property type="entry name" value="DUF1236"/>
</dbReference>
<name>A0ABT4J571_9RHOB</name>
<dbReference type="EMBL" id="JAPTYD010000014">
    <property type="protein sequence ID" value="MCZ0962265.1"/>
    <property type="molecule type" value="Genomic_DNA"/>
</dbReference>